<evidence type="ECO:0000313" key="3">
    <source>
        <dbReference type="Proteomes" id="UP000593932"/>
    </source>
</evidence>
<gene>
    <name evidence="2" type="ORF">INQ42_00730</name>
</gene>
<reference evidence="2 3" key="1">
    <citation type="submission" date="2020-10" db="EMBL/GenBank/DDBJ databases">
        <title>complete genome sequencing of Lysobacter sp. H23M41.</title>
        <authorList>
            <person name="Bae J.-W."/>
            <person name="Lee S.-Y."/>
        </authorList>
    </citation>
    <scope>NUCLEOTIDE SEQUENCE [LARGE SCALE GENOMIC DNA]</scope>
    <source>
        <strain evidence="2 3">H23M41</strain>
    </source>
</reference>
<organism evidence="2 3">
    <name type="scientific">Novilysobacter avium</name>
    <dbReference type="NCBI Taxonomy" id="2781023"/>
    <lineage>
        <taxon>Bacteria</taxon>
        <taxon>Pseudomonadati</taxon>
        <taxon>Pseudomonadota</taxon>
        <taxon>Gammaproteobacteria</taxon>
        <taxon>Lysobacterales</taxon>
        <taxon>Lysobacteraceae</taxon>
        <taxon>Novilysobacter</taxon>
    </lineage>
</organism>
<feature type="chain" id="PRO_5047157512" evidence="1">
    <location>
        <begin position="17"/>
        <end position="100"/>
    </location>
</feature>
<protein>
    <submittedName>
        <fullName evidence="2">DUF2782 domain-containing protein</fullName>
    </submittedName>
</protein>
<accession>A0A7S6ZUY2</accession>
<keyword evidence="3" id="KW-1185">Reference proteome</keyword>
<evidence type="ECO:0000313" key="2">
    <source>
        <dbReference type="EMBL" id="QOW22189.1"/>
    </source>
</evidence>
<dbReference type="InterPro" id="IPR021357">
    <property type="entry name" value="DUF2782"/>
</dbReference>
<keyword evidence="1" id="KW-0732">Signal</keyword>
<evidence type="ECO:0000256" key="1">
    <source>
        <dbReference type="SAM" id="SignalP"/>
    </source>
</evidence>
<dbReference type="Proteomes" id="UP000593932">
    <property type="component" value="Chromosome"/>
</dbReference>
<dbReference type="EMBL" id="CP063657">
    <property type="protein sequence ID" value="QOW22189.1"/>
    <property type="molecule type" value="Genomic_DNA"/>
</dbReference>
<dbReference type="Gene3D" id="2.20.130.30">
    <property type="entry name" value="Protein of unknown function DUF2782"/>
    <property type="match status" value="1"/>
</dbReference>
<dbReference type="Pfam" id="PF11191">
    <property type="entry name" value="DUF2782"/>
    <property type="match status" value="1"/>
</dbReference>
<proteinExistence type="predicted"/>
<feature type="signal peptide" evidence="1">
    <location>
        <begin position="1"/>
        <end position="16"/>
    </location>
</feature>
<name>A0A7S6ZUY2_9GAMM</name>
<dbReference type="PROSITE" id="PS51257">
    <property type="entry name" value="PROKAR_LIPOPROTEIN"/>
    <property type="match status" value="1"/>
</dbReference>
<sequence length="100" mass="11086">MRIVPTLLIALSLALAGCTTTGGQPDPNDPTADLRNAEVIESVQDNGDVIQEYRVNGQLKVVKVTPRRGPTYYLMDDDGDGFPDEASEDAKVYWKLFEWN</sequence>
<dbReference type="RefSeq" id="WP_194034732.1">
    <property type="nucleotide sequence ID" value="NZ_CP063657.1"/>
</dbReference>